<proteinExistence type="predicted"/>
<dbReference type="EMBL" id="BPLQ01014549">
    <property type="protein sequence ID" value="GIY80751.1"/>
    <property type="molecule type" value="Genomic_DNA"/>
</dbReference>
<comment type="caution">
    <text evidence="1">The sequence shown here is derived from an EMBL/GenBank/DDBJ whole genome shotgun (WGS) entry which is preliminary data.</text>
</comment>
<protein>
    <submittedName>
        <fullName evidence="1">Uncharacterized protein</fullName>
    </submittedName>
</protein>
<reference evidence="1 2" key="1">
    <citation type="submission" date="2021-06" db="EMBL/GenBank/DDBJ databases">
        <title>Caerostris darwini draft genome.</title>
        <authorList>
            <person name="Kono N."/>
            <person name="Arakawa K."/>
        </authorList>
    </citation>
    <scope>NUCLEOTIDE SEQUENCE [LARGE SCALE GENOMIC DNA]</scope>
</reference>
<keyword evidence="2" id="KW-1185">Reference proteome</keyword>
<dbReference type="Proteomes" id="UP001054837">
    <property type="component" value="Unassembled WGS sequence"/>
</dbReference>
<evidence type="ECO:0000313" key="1">
    <source>
        <dbReference type="EMBL" id="GIY80751.1"/>
    </source>
</evidence>
<sequence>MKLKGFAIIFMIFFFYYGECFRRAVKSEVGFNYRQASAPTGNPSREPNYLMIPPVLEEKTIREKNAFPMTTQSVPLAWLELCDLERHFPKQ</sequence>
<gene>
    <name evidence="1" type="ORF">CDAR_368321</name>
</gene>
<dbReference type="AlphaFoldDB" id="A0AAV4WD13"/>
<name>A0AAV4WD13_9ARAC</name>
<organism evidence="1 2">
    <name type="scientific">Caerostris darwini</name>
    <dbReference type="NCBI Taxonomy" id="1538125"/>
    <lineage>
        <taxon>Eukaryota</taxon>
        <taxon>Metazoa</taxon>
        <taxon>Ecdysozoa</taxon>
        <taxon>Arthropoda</taxon>
        <taxon>Chelicerata</taxon>
        <taxon>Arachnida</taxon>
        <taxon>Araneae</taxon>
        <taxon>Araneomorphae</taxon>
        <taxon>Entelegynae</taxon>
        <taxon>Araneoidea</taxon>
        <taxon>Araneidae</taxon>
        <taxon>Caerostris</taxon>
    </lineage>
</organism>
<accession>A0AAV4WD13</accession>
<evidence type="ECO:0000313" key="2">
    <source>
        <dbReference type="Proteomes" id="UP001054837"/>
    </source>
</evidence>